<name>A0A1A8WGF3_PLAOA</name>
<accession>A0A1A8WGF3</accession>
<reference evidence="3" key="1">
    <citation type="submission" date="2016-05" db="EMBL/GenBank/DDBJ databases">
        <authorList>
            <person name="Naeem Raeece"/>
        </authorList>
    </citation>
    <scope>NUCLEOTIDE SEQUENCE [LARGE SCALE GENOMIC DNA]</scope>
</reference>
<feature type="region of interest" description="Disordered" evidence="1">
    <location>
        <begin position="69"/>
        <end position="111"/>
    </location>
</feature>
<feature type="compositionally biased region" description="Basic residues" evidence="1">
    <location>
        <begin position="73"/>
        <end position="85"/>
    </location>
</feature>
<organism evidence="2 3">
    <name type="scientific">Plasmodium ovale curtisi</name>
    <dbReference type="NCBI Taxonomy" id="864141"/>
    <lineage>
        <taxon>Eukaryota</taxon>
        <taxon>Sar</taxon>
        <taxon>Alveolata</taxon>
        <taxon>Apicomplexa</taxon>
        <taxon>Aconoidasida</taxon>
        <taxon>Haemosporida</taxon>
        <taxon>Plasmodiidae</taxon>
        <taxon>Plasmodium</taxon>
        <taxon>Plasmodium (Plasmodium)</taxon>
    </lineage>
</organism>
<evidence type="ECO:0000313" key="2">
    <source>
        <dbReference type="EMBL" id="SBS91156.1"/>
    </source>
</evidence>
<evidence type="ECO:0000256" key="1">
    <source>
        <dbReference type="SAM" id="MobiDB-lite"/>
    </source>
</evidence>
<evidence type="ECO:0000313" key="3">
    <source>
        <dbReference type="Proteomes" id="UP000078560"/>
    </source>
</evidence>
<dbReference type="AlphaFoldDB" id="A0A1A8WGF3"/>
<protein>
    <submittedName>
        <fullName evidence="2">Lysine decarboxylase, putative</fullName>
    </submittedName>
</protein>
<gene>
    <name evidence="2" type="ORF">POVCU2_0065940</name>
</gene>
<feature type="non-terminal residue" evidence="2">
    <location>
        <position position="1"/>
    </location>
</feature>
<sequence>ILATLDAGRAQMELEGYGLVEKQVEAAFLIRRELSEDPMISRYFRILNEDDLIPDSLRQCCIAYMNAGNTSRRNGKKKHNHRKKTKKDEKNRDHEKESDNDRKQNDEINTQKQFFMDHDSYSSRYNSANASYSCISSKHAKGGMSEPFGNMKCNAHRNNSNNIPSPECINQGYVGNTYMKNKLGNNACASNDLPNNGIIANRNNGENETNNLKKCNDKNDERNINGEDTINCTSNFENEQYMDRKMRNEVEKTTNKKNINKKNESYKDINSITNDSSSSFDENNVKCVCTDCIKNENIDKVNEETRSRCCDSESSDDCDESDIYDKDKLCSKSNSINNFLEYFECSWLSEDEFVLDPTRITLFTGYSGIDGDTFKVKWLMDKYGIQINKTSINIKEVVIFKSFIINKISRYYNLRQLNGIEKKRNISINTDNIIYEDEKCMNFVNHESEQNRYNSDKCVQEKKNKIAIKNNNKPSGNYNNKINKHVINRN</sequence>
<proteinExistence type="predicted"/>
<dbReference type="Proteomes" id="UP000078560">
    <property type="component" value="Unassembled WGS sequence"/>
</dbReference>
<feature type="compositionally biased region" description="Basic and acidic residues" evidence="1">
    <location>
        <begin position="86"/>
        <end position="106"/>
    </location>
</feature>
<dbReference type="EMBL" id="FLQU01001048">
    <property type="protein sequence ID" value="SBS91156.1"/>
    <property type="molecule type" value="Genomic_DNA"/>
</dbReference>